<evidence type="ECO:0000256" key="1">
    <source>
        <dbReference type="SAM" id="Phobius"/>
    </source>
</evidence>
<feature type="transmembrane region" description="Helical" evidence="1">
    <location>
        <begin position="20"/>
        <end position="38"/>
    </location>
</feature>
<dbReference type="EMBL" id="MFVE01000005">
    <property type="protein sequence ID" value="OGI95564.1"/>
    <property type="molecule type" value="Genomic_DNA"/>
</dbReference>
<keyword evidence="1" id="KW-0472">Membrane</keyword>
<accession>A0A1F6XN58</accession>
<dbReference type="AlphaFoldDB" id="A0A1F6XN58"/>
<name>A0A1F6XN58_9BACT</name>
<proteinExistence type="predicted"/>
<dbReference type="Proteomes" id="UP000178104">
    <property type="component" value="Unassembled WGS sequence"/>
</dbReference>
<dbReference type="STRING" id="1801780.A2917_03365"/>
<keyword evidence="1" id="KW-0812">Transmembrane</keyword>
<organism evidence="2 3">
    <name type="scientific">Candidatus Nomurabacteria bacterium RIFCSPLOWO2_01_FULL_42_17</name>
    <dbReference type="NCBI Taxonomy" id="1801780"/>
    <lineage>
        <taxon>Bacteria</taxon>
        <taxon>Candidatus Nomuraibacteriota</taxon>
    </lineage>
</organism>
<keyword evidence="1" id="KW-1133">Transmembrane helix</keyword>
<gene>
    <name evidence="2" type="ORF">A2917_03365</name>
</gene>
<comment type="caution">
    <text evidence="2">The sequence shown here is derived from an EMBL/GenBank/DDBJ whole genome shotgun (WGS) entry which is preliminary data.</text>
</comment>
<evidence type="ECO:0000313" key="3">
    <source>
        <dbReference type="Proteomes" id="UP000178104"/>
    </source>
</evidence>
<reference evidence="2 3" key="1">
    <citation type="journal article" date="2016" name="Nat. Commun.">
        <title>Thousands of microbial genomes shed light on interconnected biogeochemical processes in an aquifer system.</title>
        <authorList>
            <person name="Anantharaman K."/>
            <person name="Brown C.T."/>
            <person name="Hug L.A."/>
            <person name="Sharon I."/>
            <person name="Castelle C.J."/>
            <person name="Probst A.J."/>
            <person name="Thomas B.C."/>
            <person name="Singh A."/>
            <person name="Wilkins M.J."/>
            <person name="Karaoz U."/>
            <person name="Brodie E.L."/>
            <person name="Williams K.H."/>
            <person name="Hubbard S.S."/>
            <person name="Banfield J.F."/>
        </authorList>
    </citation>
    <scope>NUCLEOTIDE SEQUENCE [LARGE SCALE GENOMIC DNA]</scope>
</reference>
<evidence type="ECO:0000313" key="2">
    <source>
        <dbReference type="EMBL" id="OGI95564.1"/>
    </source>
</evidence>
<protein>
    <recommendedName>
        <fullName evidence="4">Prepilin-type N-terminal cleavage/methylation domain-containing protein</fullName>
    </recommendedName>
</protein>
<sequence length="168" mass="18515">MIKVTNYKNLNDGYTIFELLFYISFFALLSLLVINAMVTMTKSFKETAIQAELAQSGSIMEKMSREIRQAYDISSINSTDLNLNTTDSAGAEKTVEFLLSGSNVQFLENSVLTGNLNAPNIVVTGLSFTQIITAKGKAVKIVLSVRSSNDSLARVQDFYDTVVLRGNY</sequence>
<evidence type="ECO:0008006" key="4">
    <source>
        <dbReference type="Google" id="ProtNLM"/>
    </source>
</evidence>